<accession>A0ABV8ZG59</accession>
<keyword evidence="5" id="KW-1185">Reference proteome</keyword>
<evidence type="ECO:0000256" key="2">
    <source>
        <dbReference type="SAM" id="SignalP"/>
    </source>
</evidence>
<dbReference type="Proteomes" id="UP001596003">
    <property type="component" value="Unassembled WGS sequence"/>
</dbReference>
<keyword evidence="2" id="KW-0732">Signal</keyword>
<gene>
    <name evidence="4" type="ORF">ACFO3N_18340</name>
</gene>
<evidence type="ECO:0000256" key="1">
    <source>
        <dbReference type="SAM" id="MobiDB-lite"/>
    </source>
</evidence>
<dbReference type="SUPFAM" id="SSF88874">
    <property type="entry name" value="Receptor-binding domain of short tail fibre protein gp12"/>
    <property type="match status" value="1"/>
</dbReference>
<feature type="domain" description="Phage tail collar" evidence="3">
    <location>
        <begin position="132"/>
        <end position="176"/>
    </location>
</feature>
<sequence>MKTKLLLMLCLFCASISNYAQSSASQSGIAVQGIARDANNTALTNQTINLTFTLYYLDASSIEQLINKVTRNVTTDAFGVFSDVIDPTAVNNSVIANNTAYLRIEKGSEVISDEKLRHVPYAIAANNGVPTGSIMPFIGTVAPEGWVLCNGAALPTTAKALIALVGSNAPNLQGMFLRGTGTSPVNNQPGPALKGTQNDEIKSHSHAKGSLSTDTAGNHNHADGIFDKVMSITGNNTVNAVDGDSQLVQPDLGYARTMPTTGNHTHNITGSTADTGGTETRPVSYGVNYIIKL</sequence>
<evidence type="ECO:0000313" key="4">
    <source>
        <dbReference type="EMBL" id="MFC4479042.1"/>
    </source>
</evidence>
<feature type="compositionally biased region" description="Polar residues" evidence="1">
    <location>
        <begin position="259"/>
        <end position="278"/>
    </location>
</feature>
<protein>
    <submittedName>
        <fullName evidence="4">Tail fiber protein</fullName>
    </submittedName>
</protein>
<name>A0ABV8ZG59_9FLAO</name>
<dbReference type="EMBL" id="JBHSFY010000012">
    <property type="protein sequence ID" value="MFC4479042.1"/>
    <property type="molecule type" value="Genomic_DNA"/>
</dbReference>
<feature type="region of interest" description="Disordered" evidence="1">
    <location>
        <begin position="181"/>
        <end position="219"/>
    </location>
</feature>
<evidence type="ECO:0000259" key="3">
    <source>
        <dbReference type="Pfam" id="PF07484"/>
    </source>
</evidence>
<dbReference type="RefSeq" id="WP_379800154.1">
    <property type="nucleotide sequence ID" value="NZ_JBHSFY010000012.1"/>
</dbReference>
<comment type="caution">
    <text evidence="4">The sequence shown here is derived from an EMBL/GenBank/DDBJ whole genome shotgun (WGS) entry which is preliminary data.</text>
</comment>
<feature type="region of interest" description="Disordered" evidence="1">
    <location>
        <begin position="259"/>
        <end position="279"/>
    </location>
</feature>
<dbReference type="InterPro" id="IPR037053">
    <property type="entry name" value="Phage_tail_collar_dom_sf"/>
</dbReference>
<evidence type="ECO:0000313" key="5">
    <source>
        <dbReference type="Proteomes" id="UP001596003"/>
    </source>
</evidence>
<feature type="signal peptide" evidence="2">
    <location>
        <begin position="1"/>
        <end position="20"/>
    </location>
</feature>
<dbReference type="InterPro" id="IPR011083">
    <property type="entry name" value="Phage_tail_collar_dom"/>
</dbReference>
<dbReference type="Gene3D" id="3.90.1340.10">
    <property type="entry name" value="Phage tail collar domain"/>
    <property type="match status" value="1"/>
</dbReference>
<reference evidence="5" key="1">
    <citation type="journal article" date="2019" name="Int. J. Syst. Evol. Microbiol.">
        <title>The Global Catalogue of Microorganisms (GCM) 10K type strain sequencing project: providing services to taxonomists for standard genome sequencing and annotation.</title>
        <authorList>
            <consortium name="The Broad Institute Genomics Platform"/>
            <consortium name="The Broad Institute Genome Sequencing Center for Infectious Disease"/>
            <person name="Wu L."/>
            <person name="Ma J."/>
        </authorList>
    </citation>
    <scope>NUCLEOTIDE SEQUENCE [LARGE SCALE GENOMIC DNA]</scope>
    <source>
        <strain evidence="5">NBRC 103627</strain>
    </source>
</reference>
<dbReference type="Pfam" id="PF07484">
    <property type="entry name" value="Collar"/>
    <property type="match status" value="1"/>
</dbReference>
<feature type="chain" id="PRO_5045573857" evidence="2">
    <location>
        <begin position="21"/>
        <end position="293"/>
    </location>
</feature>
<organism evidence="4 5">
    <name type="scientific">Flavobacterium chungangensis</name>
    <dbReference type="NCBI Taxonomy" id="2708132"/>
    <lineage>
        <taxon>Bacteria</taxon>
        <taxon>Pseudomonadati</taxon>
        <taxon>Bacteroidota</taxon>
        <taxon>Flavobacteriia</taxon>
        <taxon>Flavobacteriales</taxon>
        <taxon>Flavobacteriaceae</taxon>
        <taxon>Flavobacterium</taxon>
    </lineage>
</organism>
<proteinExistence type="predicted"/>